<dbReference type="Proteomes" id="UP001549749">
    <property type="component" value="Unassembled WGS sequence"/>
</dbReference>
<accession>A0ABV2TAY1</accession>
<evidence type="ECO:0000256" key="1">
    <source>
        <dbReference type="SAM" id="SignalP"/>
    </source>
</evidence>
<dbReference type="RefSeq" id="WP_354662751.1">
    <property type="nucleotide sequence ID" value="NZ_JBEXAC010000002.1"/>
</dbReference>
<evidence type="ECO:0000313" key="3">
    <source>
        <dbReference type="Proteomes" id="UP001549749"/>
    </source>
</evidence>
<name>A0ABV2TAY1_9BACT</name>
<feature type="chain" id="PRO_5045178526" evidence="1">
    <location>
        <begin position="21"/>
        <end position="385"/>
    </location>
</feature>
<organism evidence="2 3">
    <name type="scientific">Chitinophaga defluvii</name>
    <dbReference type="NCBI Taxonomy" id="3163343"/>
    <lineage>
        <taxon>Bacteria</taxon>
        <taxon>Pseudomonadati</taxon>
        <taxon>Bacteroidota</taxon>
        <taxon>Chitinophagia</taxon>
        <taxon>Chitinophagales</taxon>
        <taxon>Chitinophagaceae</taxon>
        <taxon>Chitinophaga</taxon>
    </lineage>
</organism>
<reference evidence="2 3" key="1">
    <citation type="submission" date="2024-06" db="EMBL/GenBank/DDBJ databases">
        <title>Chitinophaga defluvii sp. nov., isolated from municipal sewage.</title>
        <authorList>
            <person name="Zhang L."/>
        </authorList>
    </citation>
    <scope>NUCLEOTIDE SEQUENCE [LARGE SCALE GENOMIC DNA]</scope>
    <source>
        <strain evidence="2 3">H8</strain>
    </source>
</reference>
<evidence type="ECO:0000313" key="2">
    <source>
        <dbReference type="EMBL" id="MET7000191.1"/>
    </source>
</evidence>
<feature type="signal peptide" evidence="1">
    <location>
        <begin position="1"/>
        <end position="20"/>
    </location>
</feature>
<keyword evidence="3" id="KW-1185">Reference proteome</keyword>
<comment type="caution">
    <text evidence="2">The sequence shown here is derived from an EMBL/GenBank/DDBJ whole genome shotgun (WGS) entry which is preliminary data.</text>
</comment>
<proteinExistence type="predicted"/>
<protein>
    <submittedName>
        <fullName evidence="2">Uncharacterized protein</fullName>
    </submittedName>
</protein>
<sequence length="385" mass="41359">MKAIIISITGLLLSANVLMAQNTFPATGNVGIGTNSPAYNLDVNGTANTGTLLLNKRLVLAMPATSTDRGSFNPIWMGLRAGKNLFMDEEFATGTNTIRLYTNVSDGTITVTRVGGTDIPNASGYYLEVKTTGASSTNFGGIRQDFPGKLNGTFVHLFRAKLPVGYTLNAATNSMGTGGTRHWLTSNEGTGKWEDYAYVLQFGNGGTVSTGGYVFVTGAAPAASLTWQIASATIFDATALEDGANFLKNQETEDQTASFRISGNGFVAGNVGIGVTDTKGYKLAVGGSMIAERVKVKIKTAWPDYVFAPEYQLPSLQEVAAHIKQHQHLPDMPSAKEVAAEGIDLGEMNKKLLQKVEELTLYMIEMKTQMEQQEKIIETLKKQLK</sequence>
<keyword evidence="1" id="KW-0732">Signal</keyword>
<gene>
    <name evidence="2" type="ORF">ABR189_22560</name>
</gene>
<dbReference type="EMBL" id="JBEXAC010000002">
    <property type="protein sequence ID" value="MET7000191.1"/>
    <property type="molecule type" value="Genomic_DNA"/>
</dbReference>